<dbReference type="Pfam" id="PF25875">
    <property type="entry name" value="WHD_Rad26_CSB"/>
    <property type="match status" value="1"/>
</dbReference>
<dbReference type="Proteomes" id="UP000278627">
    <property type="component" value="Unassembled WGS sequence"/>
</dbReference>
<keyword evidence="5" id="KW-0347">Helicase</keyword>
<dbReference type="InterPro" id="IPR027417">
    <property type="entry name" value="P-loop_NTPase"/>
</dbReference>
<dbReference type="PANTHER" id="PTHR45629">
    <property type="entry name" value="SNF2/RAD54 FAMILY MEMBER"/>
    <property type="match status" value="1"/>
</dbReference>
<keyword evidence="3" id="KW-0547">Nucleotide-binding</keyword>
<evidence type="ECO:0000256" key="6">
    <source>
        <dbReference type="ARBA" id="ARBA00022840"/>
    </source>
</evidence>
<gene>
    <name evidence="11" type="ORF">BPAG_LOCUS2378</name>
</gene>
<dbReference type="STRING" id="6280.A0A0N4T2H8"/>
<comment type="similarity">
    <text evidence="2">Belongs to the SNF2/RAD54 helicase family.</text>
</comment>
<keyword evidence="12" id="KW-1185">Reference proteome</keyword>
<dbReference type="WBParaSite" id="BPAG_0000240801-mRNA-1">
    <property type="protein sequence ID" value="BPAG_0000240801-mRNA-1"/>
    <property type="gene ID" value="BPAG_0000240801"/>
</dbReference>
<dbReference type="InterPro" id="IPR058951">
    <property type="entry name" value="WHD_Rad26_CSB-like"/>
</dbReference>
<keyword evidence="6" id="KW-0067">ATP-binding</keyword>
<dbReference type="InterPro" id="IPR050496">
    <property type="entry name" value="SNF2_RAD54_helicase_repair"/>
</dbReference>
<keyword evidence="8" id="KW-0234">DNA repair</keyword>
<reference evidence="13" key="1">
    <citation type="submission" date="2017-02" db="UniProtKB">
        <authorList>
            <consortium name="WormBaseParasite"/>
        </authorList>
    </citation>
    <scope>IDENTIFICATION</scope>
</reference>
<dbReference type="GO" id="GO:0005634">
    <property type="term" value="C:nucleus"/>
    <property type="evidence" value="ECO:0007669"/>
    <property type="project" value="TreeGrafter"/>
</dbReference>
<evidence type="ECO:0000256" key="5">
    <source>
        <dbReference type="ARBA" id="ARBA00022806"/>
    </source>
</evidence>
<reference evidence="11 12" key="2">
    <citation type="submission" date="2018-11" db="EMBL/GenBank/DDBJ databases">
        <authorList>
            <consortium name="Pathogen Informatics"/>
        </authorList>
    </citation>
    <scope>NUCLEOTIDE SEQUENCE [LARGE SCALE GENOMIC DNA]</scope>
</reference>
<evidence type="ECO:0000256" key="4">
    <source>
        <dbReference type="ARBA" id="ARBA00022763"/>
    </source>
</evidence>
<evidence type="ECO:0000256" key="2">
    <source>
        <dbReference type="ARBA" id="ARBA00007025"/>
    </source>
</evidence>
<name>A0A0N4T2H8_BRUPA</name>
<keyword evidence="4" id="KW-0227">DNA damage</keyword>
<dbReference type="AlphaFoldDB" id="A0A0N4T2H8"/>
<comment type="subcellular location">
    <subcellularLocation>
        <location evidence="1">Nucleus</location>
    </subcellularLocation>
</comment>
<dbReference type="GO" id="GO:0008094">
    <property type="term" value="F:ATP-dependent activity, acting on DNA"/>
    <property type="evidence" value="ECO:0007669"/>
    <property type="project" value="TreeGrafter"/>
</dbReference>
<feature type="domain" description="Rad26/CSB-like winged helix DNA-binding" evidence="10">
    <location>
        <begin position="411"/>
        <end position="472"/>
    </location>
</feature>
<evidence type="ECO:0000256" key="1">
    <source>
        <dbReference type="ARBA" id="ARBA00004123"/>
    </source>
</evidence>
<evidence type="ECO:0000313" key="11">
    <source>
        <dbReference type="EMBL" id="VDN83564.1"/>
    </source>
</evidence>
<evidence type="ECO:0000256" key="8">
    <source>
        <dbReference type="ARBA" id="ARBA00023204"/>
    </source>
</evidence>
<dbReference type="SUPFAM" id="SSF52540">
    <property type="entry name" value="P-loop containing nucleoside triphosphate hydrolases"/>
    <property type="match status" value="1"/>
</dbReference>
<proteinExistence type="inferred from homology"/>
<organism evidence="13">
    <name type="scientific">Brugia pahangi</name>
    <name type="common">Filarial nematode worm</name>
    <dbReference type="NCBI Taxonomy" id="6280"/>
    <lineage>
        <taxon>Eukaryota</taxon>
        <taxon>Metazoa</taxon>
        <taxon>Ecdysozoa</taxon>
        <taxon>Nematoda</taxon>
        <taxon>Chromadorea</taxon>
        <taxon>Rhabditida</taxon>
        <taxon>Spirurina</taxon>
        <taxon>Spiruromorpha</taxon>
        <taxon>Filarioidea</taxon>
        <taxon>Onchocercidae</taxon>
        <taxon>Brugia</taxon>
    </lineage>
</organism>
<keyword evidence="5" id="KW-0378">Hydrolase</keyword>
<evidence type="ECO:0000256" key="3">
    <source>
        <dbReference type="ARBA" id="ARBA00022741"/>
    </source>
</evidence>
<evidence type="ECO:0000256" key="9">
    <source>
        <dbReference type="ARBA" id="ARBA00023242"/>
    </source>
</evidence>
<dbReference type="GO" id="GO:0006283">
    <property type="term" value="P:transcription-coupled nucleotide-excision repair"/>
    <property type="evidence" value="ECO:0007669"/>
    <property type="project" value="TreeGrafter"/>
</dbReference>
<accession>A0A0N4T2H8</accession>
<dbReference type="PANTHER" id="PTHR45629:SF7">
    <property type="entry name" value="DNA EXCISION REPAIR PROTEIN ERCC-6-RELATED"/>
    <property type="match status" value="1"/>
</dbReference>
<evidence type="ECO:0000313" key="13">
    <source>
        <dbReference type="WBParaSite" id="BPAG_0000240801-mRNA-1"/>
    </source>
</evidence>
<keyword evidence="9" id="KW-0539">Nucleus</keyword>
<evidence type="ECO:0000259" key="10">
    <source>
        <dbReference type="Pfam" id="PF25875"/>
    </source>
</evidence>
<sequence>MQTSQCSWLEGFTSDSEFAQSEDDGNTSSEIEPVGGYTNATEVQVRIAYKCACILSHLLLFFLKLLFCNITPCQHKLYEEYLSSRECGHILSGKMDAFVGLIALRKLCGHPDLVTGGPNKFSMHFVLIIKFKYFTKLRRSTQGSLQIVEAAKSKSSVIFAKSTNVNDLGRICDSRKVYFTKDEIFIFTITGANRVVIFDADWNPSTDIQVTFDDDDGDDDTKTFIEEHLSAEKFPLHYLLDNCFFCNLGQIVNALKKEKGCKRKKSDKQRNEMDDKSSDIKIPYLQKKRRYKQATKKFSGQGDYVLGKLLTNAAFISALQRDRIFATGIIDEQLIEDEANAVAAKATVSLRVISFGLRKAAGFQSVIENDHADTEKPTKVMEIIGGSLLDAIRQRKQSKASDVKKAGKYDKLAEDIRLFMVHRKGQALADEILQSFKNHVSVKDSFAFRSILKRLCILLKNLNLWMLRDEYQ</sequence>
<dbReference type="Gene3D" id="1.20.120.850">
    <property type="entry name" value="SWI2/SNF2 ATPases, N-terminal domain"/>
    <property type="match status" value="1"/>
</dbReference>
<keyword evidence="7" id="KW-0238">DNA-binding</keyword>
<evidence type="ECO:0000313" key="12">
    <source>
        <dbReference type="Proteomes" id="UP000278627"/>
    </source>
</evidence>
<evidence type="ECO:0000256" key="7">
    <source>
        <dbReference type="ARBA" id="ARBA00023125"/>
    </source>
</evidence>
<protein>
    <submittedName>
        <fullName evidence="13">SNF2_N domain-containing protein</fullName>
    </submittedName>
</protein>
<dbReference type="EMBL" id="UZAD01000334">
    <property type="protein sequence ID" value="VDN83564.1"/>
    <property type="molecule type" value="Genomic_DNA"/>
</dbReference>